<dbReference type="InterPro" id="IPR005175">
    <property type="entry name" value="PPC_dom"/>
</dbReference>
<evidence type="ECO:0000313" key="3">
    <source>
        <dbReference type="Proteomes" id="UP001605036"/>
    </source>
</evidence>
<evidence type="ECO:0000259" key="1">
    <source>
        <dbReference type="Pfam" id="PF03479"/>
    </source>
</evidence>
<proteinExistence type="predicted"/>
<accession>A0ABD1XNP6</accession>
<keyword evidence="3" id="KW-1185">Reference proteome</keyword>
<dbReference type="Pfam" id="PF03479">
    <property type="entry name" value="PCC"/>
    <property type="match status" value="1"/>
</dbReference>
<dbReference type="EMBL" id="JBHFFA010000008">
    <property type="protein sequence ID" value="KAL2610549.1"/>
    <property type="molecule type" value="Genomic_DNA"/>
</dbReference>
<feature type="domain" description="PPC" evidence="1">
    <location>
        <begin position="58"/>
        <end position="161"/>
    </location>
</feature>
<gene>
    <name evidence="2" type="ORF">R1flu_029122</name>
</gene>
<sequence length="163" mass="17791">MVHNRNETNFNVCCVDSQRLFTLLMATDHGACNGNGSAADEEPPSLTEFPKPDDTLAVMTIDPGKDIITELSKFSRLCGALYTEKATGTVSCATLYDPRFKTFHTFTGSYIIVNIYGSLYDEGGADIEDGLWVLLGNKAGDAFWGKASKPLTAETPVKVWIVR</sequence>
<evidence type="ECO:0000313" key="2">
    <source>
        <dbReference type="EMBL" id="KAL2610549.1"/>
    </source>
</evidence>
<comment type="caution">
    <text evidence="2">The sequence shown here is derived from an EMBL/GenBank/DDBJ whole genome shotgun (WGS) entry which is preliminary data.</text>
</comment>
<dbReference type="Proteomes" id="UP001605036">
    <property type="component" value="Unassembled WGS sequence"/>
</dbReference>
<protein>
    <recommendedName>
        <fullName evidence="1">PPC domain-containing protein</fullName>
    </recommendedName>
</protein>
<dbReference type="SUPFAM" id="SSF117856">
    <property type="entry name" value="AF0104/ALDC/Ptd012-like"/>
    <property type="match status" value="1"/>
</dbReference>
<organism evidence="2 3">
    <name type="scientific">Riccia fluitans</name>
    <dbReference type="NCBI Taxonomy" id="41844"/>
    <lineage>
        <taxon>Eukaryota</taxon>
        <taxon>Viridiplantae</taxon>
        <taxon>Streptophyta</taxon>
        <taxon>Embryophyta</taxon>
        <taxon>Marchantiophyta</taxon>
        <taxon>Marchantiopsida</taxon>
        <taxon>Marchantiidae</taxon>
        <taxon>Marchantiales</taxon>
        <taxon>Ricciaceae</taxon>
        <taxon>Riccia</taxon>
    </lineage>
</organism>
<reference evidence="2 3" key="1">
    <citation type="submission" date="2024-09" db="EMBL/GenBank/DDBJ databases">
        <title>Chromosome-scale assembly of Riccia fluitans.</title>
        <authorList>
            <person name="Paukszto L."/>
            <person name="Sawicki J."/>
            <person name="Karawczyk K."/>
            <person name="Piernik-Szablinska J."/>
            <person name="Szczecinska M."/>
            <person name="Mazdziarz M."/>
        </authorList>
    </citation>
    <scope>NUCLEOTIDE SEQUENCE [LARGE SCALE GENOMIC DNA]</scope>
    <source>
        <strain evidence="2">Rf_01</strain>
        <tissue evidence="2">Aerial parts of the thallus</tissue>
    </source>
</reference>
<name>A0ABD1XNP6_9MARC</name>
<dbReference type="AlphaFoldDB" id="A0ABD1XNP6"/>
<dbReference type="Gene3D" id="3.30.1330.80">
    <property type="entry name" value="Hypothetical protein, similar to alpha- acetolactate decarboxylase, domain 2"/>
    <property type="match status" value="1"/>
</dbReference>